<dbReference type="Pfam" id="PF14292">
    <property type="entry name" value="SusE"/>
    <property type="match status" value="1"/>
</dbReference>
<proteinExistence type="predicted"/>
<organism evidence="2 3">
    <name type="scientific">Flavobacterium endophyticum</name>
    <dbReference type="NCBI Taxonomy" id="1540163"/>
    <lineage>
        <taxon>Bacteria</taxon>
        <taxon>Pseudomonadati</taxon>
        <taxon>Bacteroidota</taxon>
        <taxon>Flavobacteriia</taxon>
        <taxon>Flavobacteriales</taxon>
        <taxon>Flavobacteriaceae</taxon>
        <taxon>Flavobacterium</taxon>
    </lineage>
</organism>
<gene>
    <name evidence="2" type="ORF">CLV94_1820</name>
</gene>
<evidence type="ECO:0000313" key="3">
    <source>
        <dbReference type="Proteomes" id="UP000277579"/>
    </source>
</evidence>
<name>A0A495MLC7_9FLAO</name>
<dbReference type="Proteomes" id="UP000277579">
    <property type="component" value="Unassembled WGS sequence"/>
</dbReference>
<evidence type="ECO:0000259" key="1">
    <source>
        <dbReference type="Pfam" id="PF14292"/>
    </source>
</evidence>
<sequence>MKNITKSLIALFAVLAVSCSSDDVEDRPVITAKDAPVLVAPEGANSYTLLLENAANQAERFVWTSANFDQSVAINYELQLDAAGNEFANPRSLGSVIGANQLSVSVETLNAAVMGAGGEAFVQGNYEVRVKASVNATFEPLYSNVAVISVTPYVALDPVLFFVGNSQQYYGLNQWDNTTAIPMRYIGNGTTKIFEAYVKVGLNDDGSPAGFKFIGEQGTWDNGNYGTIGGVQDGNLKNGGDSGDIKVAETDGVGLYYVWVDIDNLKYKSVKMNWGIIGSATAGAWDNETAMTYNFAANKFTISAPLSAGEMKFRAANAGNYIASNAWKFNVGNSDPKVAYNPDAPNFTVAGGTANLELTINFDGTAIVGGL</sequence>
<dbReference type="OrthoDB" id="975117at2"/>
<dbReference type="EMBL" id="RBLC01000001">
    <property type="protein sequence ID" value="RKS26751.1"/>
    <property type="molecule type" value="Genomic_DNA"/>
</dbReference>
<evidence type="ECO:0000313" key="2">
    <source>
        <dbReference type="EMBL" id="RKS26751.1"/>
    </source>
</evidence>
<dbReference type="InterPro" id="IPR025970">
    <property type="entry name" value="SusE"/>
</dbReference>
<dbReference type="RefSeq" id="WP_121376047.1">
    <property type="nucleotide sequence ID" value="NZ_RBLC01000001.1"/>
</dbReference>
<reference evidence="2 3" key="1">
    <citation type="submission" date="2018-10" db="EMBL/GenBank/DDBJ databases">
        <title>Genomic Encyclopedia of Archaeal and Bacterial Type Strains, Phase II (KMG-II): from individual species to whole genera.</title>
        <authorList>
            <person name="Goeker M."/>
        </authorList>
    </citation>
    <scope>NUCLEOTIDE SEQUENCE [LARGE SCALE GENOMIC DNA]</scope>
    <source>
        <strain evidence="2 3">DSM 29537</strain>
    </source>
</reference>
<keyword evidence="3" id="KW-1185">Reference proteome</keyword>
<protein>
    <submittedName>
        <fullName evidence="2">SusE-like outer membrane protein</fullName>
    </submittedName>
</protein>
<dbReference type="PROSITE" id="PS51257">
    <property type="entry name" value="PROKAR_LIPOPROTEIN"/>
    <property type="match status" value="1"/>
</dbReference>
<comment type="caution">
    <text evidence="2">The sequence shown here is derived from an EMBL/GenBank/DDBJ whole genome shotgun (WGS) entry which is preliminary data.</text>
</comment>
<feature type="domain" description="SusE outer membrane protein" evidence="1">
    <location>
        <begin position="26"/>
        <end position="131"/>
    </location>
</feature>
<accession>A0A495MLC7</accession>
<dbReference type="AlphaFoldDB" id="A0A495MLC7"/>